<evidence type="ECO:0000256" key="1">
    <source>
        <dbReference type="ARBA" id="ARBA00022598"/>
    </source>
</evidence>
<dbReference type="SUPFAM" id="SSF52777">
    <property type="entry name" value="CoA-dependent acyltransferases"/>
    <property type="match status" value="2"/>
</dbReference>
<reference evidence="3 4" key="1">
    <citation type="submission" date="2022-05" db="EMBL/GenBank/DDBJ databases">
        <title>Genome Sequencing of Bee-Associated Microbes.</title>
        <authorList>
            <person name="Dunlap C."/>
        </authorList>
    </citation>
    <scope>NUCLEOTIDE SEQUENCE [LARGE SCALE GENOMIC DNA]</scope>
    <source>
        <strain evidence="3 4">NRRL B-04010</strain>
    </source>
</reference>
<feature type="domain" description="Condensation" evidence="2">
    <location>
        <begin position="9"/>
        <end position="429"/>
    </location>
</feature>
<feature type="non-terminal residue" evidence="3">
    <location>
        <position position="1"/>
    </location>
</feature>
<proteinExistence type="predicted"/>
<keyword evidence="4" id="KW-1185">Reference proteome</keyword>
<dbReference type="Pfam" id="PF00668">
    <property type="entry name" value="Condensation"/>
    <property type="match status" value="1"/>
</dbReference>
<dbReference type="Gene3D" id="3.30.559.30">
    <property type="entry name" value="Nonribosomal peptide synthetase, condensation domain"/>
    <property type="match status" value="1"/>
</dbReference>
<dbReference type="Proteomes" id="UP001527181">
    <property type="component" value="Unassembled WGS sequence"/>
</dbReference>
<dbReference type="EMBL" id="JAMDNP010000127">
    <property type="protein sequence ID" value="MCY9764841.1"/>
    <property type="molecule type" value="Genomic_DNA"/>
</dbReference>
<dbReference type="PANTHER" id="PTHR45398">
    <property type="match status" value="1"/>
</dbReference>
<dbReference type="Gene3D" id="3.30.559.10">
    <property type="entry name" value="Chloramphenicol acetyltransferase-like domain"/>
    <property type="match status" value="1"/>
</dbReference>
<comment type="caution">
    <text evidence="3">The sequence shown here is derived from an EMBL/GenBank/DDBJ whole genome shotgun (WGS) entry which is preliminary data.</text>
</comment>
<organism evidence="3 4">
    <name type="scientific">Paenibacillus alvei</name>
    <name type="common">Bacillus alvei</name>
    <dbReference type="NCBI Taxonomy" id="44250"/>
    <lineage>
        <taxon>Bacteria</taxon>
        <taxon>Bacillati</taxon>
        <taxon>Bacillota</taxon>
        <taxon>Bacilli</taxon>
        <taxon>Bacillales</taxon>
        <taxon>Paenibacillaceae</taxon>
        <taxon>Paenibacillus</taxon>
    </lineage>
</organism>
<keyword evidence="1" id="KW-0436">Ligase</keyword>
<dbReference type="InterPro" id="IPR010060">
    <property type="entry name" value="NRPS_synth"/>
</dbReference>
<evidence type="ECO:0000313" key="4">
    <source>
        <dbReference type="Proteomes" id="UP001527181"/>
    </source>
</evidence>
<dbReference type="CDD" id="cd19534">
    <property type="entry name" value="E_NRPS"/>
    <property type="match status" value="1"/>
</dbReference>
<sequence length="444" mass="50090">PLTPIVSEFASWNLPKPHHFNQDMLMEIDLEDEKQLREVLDALIAHHDMLRSIYREGQLEIIKGSAGKAYELKVYDFSEEPAAAALMEAACTELHSSINLEEGPLVKAAMFRTGEGNLLFVGIHHLVVDGVSWRILQEDIGTAIQQVKEGAKIRFPAKTASYKAWAEALAEYKDSHLLQKERAYWEQVATQMAAGELWMDEQTGESGYDSCTIHLNEKETEQLIHQAGRAYHTEINDLLISALGMAVKQLTGARDVTIGMEGHGREPIHKRIDIDRTVGWFTSIYPVVVPCHEDIAESIITTKETLRQIPNRGLGYGLLQDELPVRPLEVMFNYMGQMDAEAKWRKLHFFSSGKGSADENIVYRKVNINGSLLKEQLHFSIVYDKSKLSAEKIQLFIETFHDCLMATIQFCASQEEVAITISDTDATDLVVDDLQVINELFDLE</sequence>
<evidence type="ECO:0000313" key="3">
    <source>
        <dbReference type="EMBL" id="MCY9764841.1"/>
    </source>
</evidence>
<dbReference type="InterPro" id="IPR001242">
    <property type="entry name" value="Condensation_dom"/>
</dbReference>
<dbReference type="PANTHER" id="PTHR45398:SF1">
    <property type="entry name" value="ENZYME, PUTATIVE (JCVI)-RELATED"/>
    <property type="match status" value="1"/>
</dbReference>
<name>A0ABT4H893_PAEAL</name>
<dbReference type="NCBIfam" id="TIGR01720">
    <property type="entry name" value="NRPS-para261"/>
    <property type="match status" value="1"/>
</dbReference>
<dbReference type="InterPro" id="IPR023213">
    <property type="entry name" value="CAT-like_dom_sf"/>
</dbReference>
<dbReference type="RefSeq" id="WP_268641263.1">
    <property type="nucleotide sequence ID" value="NZ_JAMDNP010000127.1"/>
</dbReference>
<protein>
    <submittedName>
        <fullName evidence="3">Condensation domain-containing protein</fullName>
    </submittedName>
</protein>
<gene>
    <name evidence="3" type="ORF">M5X12_30570</name>
</gene>
<evidence type="ECO:0000259" key="2">
    <source>
        <dbReference type="Pfam" id="PF00668"/>
    </source>
</evidence>
<accession>A0ABT4H893</accession>